<organism evidence="2 3">
    <name type="scientific">Rhododendron griersonianum</name>
    <dbReference type="NCBI Taxonomy" id="479676"/>
    <lineage>
        <taxon>Eukaryota</taxon>
        <taxon>Viridiplantae</taxon>
        <taxon>Streptophyta</taxon>
        <taxon>Embryophyta</taxon>
        <taxon>Tracheophyta</taxon>
        <taxon>Spermatophyta</taxon>
        <taxon>Magnoliopsida</taxon>
        <taxon>eudicotyledons</taxon>
        <taxon>Gunneridae</taxon>
        <taxon>Pentapetalae</taxon>
        <taxon>asterids</taxon>
        <taxon>Ericales</taxon>
        <taxon>Ericaceae</taxon>
        <taxon>Ericoideae</taxon>
        <taxon>Rhodoreae</taxon>
        <taxon>Rhododendron</taxon>
    </lineage>
</organism>
<accession>A0AAV6IFZ8</accession>
<keyword evidence="1" id="KW-0732">Signal</keyword>
<dbReference type="AlphaFoldDB" id="A0AAV6IFZ8"/>
<comment type="caution">
    <text evidence="2">The sequence shown here is derived from an EMBL/GenBank/DDBJ whole genome shotgun (WGS) entry which is preliminary data.</text>
</comment>
<dbReference type="EMBL" id="JACTNZ010000011">
    <property type="protein sequence ID" value="KAG5525600.1"/>
    <property type="molecule type" value="Genomic_DNA"/>
</dbReference>
<dbReference type="Proteomes" id="UP000823749">
    <property type="component" value="Chromosome 11"/>
</dbReference>
<evidence type="ECO:0000313" key="2">
    <source>
        <dbReference type="EMBL" id="KAG5525600.1"/>
    </source>
</evidence>
<keyword evidence="3" id="KW-1185">Reference proteome</keyword>
<evidence type="ECO:0000313" key="3">
    <source>
        <dbReference type="Proteomes" id="UP000823749"/>
    </source>
</evidence>
<feature type="signal peptide" evidence="1">
    <location>
        <begin position="1"/>
        <end position="27"/>
    </location>
</feature>
<feature type="chain" id="PRO_5043719836" evidence="1">
    <location>
        <begin position="28"/>
        <end position="94"/>
    </location>
</feature>
<gene>
    <name evidence="2" type="ORF">RHGRI_032041</name>
</gene>
<reference evidence="2" key="1">
    <citation type="submission" date="2020-08" db="EMBL/GenBank/DDBJ databases">
        <title>Plant Genome Project.</title>
        <authorList>
            <person name="Zhang R.-G."/>
        </authorList>
    </citation>
    <scope>NUCLEOTIDE SEQUENCE</scope>
    <source>
        <strain evidence="2">WSP0</strain>
        <tissue evidence="2">Leaf</tissue>
    </source>
</reference>
<evidence type="ECO:0000256" key="1">
    <source>
        <dbReference type="SAM" id="SignalP"/>
    </source>
</evidence>
<proteinExistence type="predicted"/>
<name>A0AAV6IFZ8_9ERIC</name>
<sequence length="94" mass="10045">MVAAAGKPSVVVVIVLVIATISNSVSADPDMLQDVCVADLNNGIYFVYRALMLQTHLNLTHNSGHNYVLAHGFLNISNGFGHSCFLNCVLNVNS</sequence>
<protein>
    <submittedName>
        <fullName evidence="2">Uncharacterized protein</fullName>
    </submittedName>
</protein>